<feature type="transmembrane region" description="Helical" evidence="8">
    <location>
        <begin position="260"/>
        <end position="283"/>
    </location>
</feature>
<keyword evidence="2 8" id="KW-0813">Transport</keyword>
<evidence type="ECO:0000256" key="1">
    <source>
        <dbReference type="ARBA" id="ARBA00004429"/>
    </source>
</evidence>
<feature type="transmembrane region" description="Helical" evidence="8">
    <location>
        <begin position="155"/>
        <end position="178"/>
    </location>
</feature>
<dbReference type="EMBL" id="JAFIRA010000023">
    <property type="protein sequence ID" value="MCJ2543209.1"/>
    <property type="molecule type" value="Genomic_DNA"/>
</dbReference>
<dbReference type="Gene3D" id="1.10.3720.10">
    <property type="entry name" value="MetI-like"/>
    <property type="match status" value="1"/>
</dbReference>
<evidence type="ECO:0000256" key="6">
    <source>
        <dbReference type="ARBA" id="ARBA00022989"/>
    </source>
</evidence>
<keyword evidence="3" id="KW-1003">Cell membrane</keyword>
<reference evidence="10" key="1">
    <citation type="submission" date="2021-02" db="EMBL/GenBank/DDBJ databases">
        <title>The CRISPR/cas machinery reduction and long-range gene transfer in the hot spring cyanobacterium Synechococcus.</title>
        <authorList>
            <person name="Dvorak P."/>
            <person name="Jahodarova E."/>
            <person name="Hasler P."/>
            <person name="Poulickova A."/>
        </authorList>
    </citation>
    <scope>NUCLEOTIDE SEQUENCE</scope>
    <source>
        <strain evidence="10">Rupite</strain>
    </source>
</reference>
<dbReference type="Pfam" id="PF00528">
    <property type="entry name" value="BPD_transp_1"/>
    <property type="match status" value="1"/>
</dbReference>
<keyword evidence="7 8" id="KW-0472">Membrane</keyword>
<comment type="similarity">
    <text evidence="8">Belongs to the binding-protein-dependent transport system permease family.</text>
</comment>
<proteinExistence type="inferred from homology"/>
<dbReference type="Proteomes" id="UP000830835">
    <property type="component" value="Unassembled WGS sequence"/>
</dbReference>
<dbReference type="SUPFAM" id="SSF161098">
    <property type="entry name" value="MetI-like"/>
    <property type="match status" value="1"/>
</dbReference>
<evidence type="ECO:0000256" key="2">
    <source>
        <dbReference type="ARBA" id="ARBA00022448"/>
    </source>
</evidence>
<sequence>MNSLRGARLSLLNRYGPLLPALALVGLLYGGGLLLALAQSVGLYGLGASGLTLQGYGELLRDPEVWGSLGLSLGIALVATGLAILFGLGLALGLRGMGGWAIWLGQLTLPIPHLVGVAGMLLLLAPSGWLARLAFQVGWIASDQDFPLWVNDRGYVGVLLYWLWKEIPFAALVTLTLLRSMGRDLEQQARLLGASGWQCFWAVTLPLLRPGLLATGILIFGFVFSSFEIPFLLGPTYPRTLPVLIYQRFTHINLEQRQQAIALGLILLGVAAAGVSLAAGVLGEVGSRLGRGKQP</sequence>
<protein>
    <submittedName>
        <fullName evidence="10">ABC transporter permease subunit</fullName>
    </submittedName>
</protein>
<comment type="subcellular location">
    <subcellularLocation>
        <location evidence="1">Cell inner membrane</location>
        <topology evidence="1">Multi-pass membrane protein</topology>
    </subcellularLocation>
    <subcellularLocation>
        <location evidence="8">Cell membrane</location>
        <topology evidence="8">Multi-pass membrane protein</topology>
    </subcellularLocation>
</comment>
<dbReference type="InterPro" id="IPR035906">
    <property type="entry name" value="MetI-like_sf"/>
</dbReference>
<comment type="caution">
    <text evidence="10">The sequence shown here is derived from an EMBL/GenBank/DDBJ whole genome shotgun (WGS) entry which is preliminary data.</text>
</comment>
<accession>A0ABT0CBW7</accession>
<evidence type="ECO:0000313" key="11">
    <source>
        <dbReference type="Proteomes" id="UP000830835"/>
    </source>
</evidence>
<keyword evidence="4" id="KW-0997">Cell inner membrane</keyword>
<gene>
    <name evidence="10" type="ORF">JX360_09865</name>
</gene>
<organism evidence="10 11">
    <name type="scientific">Thermostichus vulcanus str. 'Rupite'</name>
    <dbReference type="NCBI Taxonomy" id="2813851"/>
    <lineage>
        <taxon>Bacteria</taxon>
        <taxon>Bacillati</taxon>
        <taxon>Cyanobacteriota</taxon>
        <taxon>Cyanophyceae</taxon>
        <taxon>Thermostichales</taxon>
        <taxon>Thermostichaceae</taxon>
        <taxon>Thermostichus</taxon>
    </lineage>
</organism>
<dbReference type="PROSITE" id="PS50928">
    <property type="entry name" value="ABC_TM1"/>
    <property type="match status" value="1"/>
</dbReference>
<dbReference type="InterPro" id="IPR000515">
    <property type="entry name" value="MetI-like"/>
</dbReference>
<feature type="domain" description="ABC transmembrane type-1" evidence="9">
    <location>
        <begin position="69"/>
        <end position="278"/>
    </location>
</feature>
<feature type="transmembrane region" description="Helical" evidence="8">
    <location>
        <begin position="66"/>
        <end position="94"/>
    </location>
</feature>
<evidence type="ECO:0000313" key="10">
    <source>
        <dbReference type="EMBL" id="MCJ2543209.1"/>
    </source>
</evidence>
<dbReference type="PANTHER" id="PTHR43357:SF4">
    <property type="entry name" value="INNER MEMBRANE ABC TRANSPORTER PERMEASE PROTEIN YDCV"/>
    <property type="match status" value="1"/>
</dbReference>
<evidence type="ECO:0000256" key="4">
    <source>
        <dbReference type="ARBA" id="ARBA00022519"/>
    </source>
</evidence>
<name>A0ABT0CBW7_THEVL</name>
<evidence type="ECO:0000256" key="8">
    <source>
        <dbReference type="RuleBase" id="RU363032"/>
    </source>
</evidence>
<keyword evidence="5 8" id="KW-0812">Transmembrane</keyword>
<evidence type="ECO:0000256" key="5">
    <source>
        <dbReference type="ARBA" id="ARBA00022692"/>
    </source>
</evidence>
<evidence type="ECO:0000256" key="3">
    <source>
        <dbReference type="ARBA" id="ARBA00022475"/>
    </source>
</evidence>
<evidence type="ECO:0000259" key="9">
    <source>
        <dbReference type="PROSITE" id="PS50928"/>
    </source>
</evidence>
<keyword evidence="11" id="KW-1185">Reference proteome</keyword>
<keyword evidence="6 8" id="KW-1133">Transmembrane helix</keyword>
<dbReference type="CDD" id="cd06261">
    <property type="entry name" value="TM_PBP2"/>
    <property type="match status" value="1"/>
</dbReference>
<evidence type="ECO:0000256" key="7">
    <source>
        <dbReference type="ARBA" id="ARBA00023136"/>
    </source>
</evidence>
<dbReference type="RefSeq" id="WP_244350487.1">
    <property type="nucleotide sequence ID" value="NZ_JAFIRA010000023.1"/>
</dbReference>
<feature type="transmembrane region" description="Helical" evidence="8">
    <location>
        <begin position="199"/>
        <end position="224"/>
    </location>
</feature>
<feature type="transmembrane region" description="Helical" evidence="8">
    <location>
        <begin position="21"/>
        <end position="46"/>
    </location>
</feature>
<dbReference type="PANTHER" id="PTHR43357">
    <property type="entry name" value="INNER MEMBRANE ABC TRANSPORTER PERMEASE PROTEIN YDCV"/>
    <property type="match status" value="1"/>
</dbReference>